<dbReference type="PIRSF" id="PIRSF026649">
    <property type="entry name" value="MsbB"/>
    <property type="match status" value="1"/>
</dbReference>
<dbReference type="Pfam" id="PF03279">
    <property type="entry name" value="Lip_A_acyltrans"/>
    <property type="match status" value="1"/>
</dbReference>
<protein>
    <submittedName>
        <fullName evidence="7">Lipid A biosynthesis lauroyl acyltransferase</fullName>
    </submittedName>
</protein>
<evidence type="ECO:0000256" key="1">
    <source>
        <dbReference type="ARBA" id="ARBA00004533"/>
    </source>
</evidence>
<accession>A0ABZ3H8L4</accession>
<evidence type="ECO:0000256" key="6">
    <source>
        <dbReference type="ARBA" id="ARBA00023315"/>
    </source>
</evidence>
<name>A0ABZ3H8L4_9BACT</name>
<dbReference type="RefSeq" id="WP_345972280.1">
    <property type="nucleotide sequence ID" value="NZ_CP147920.1"/>
</dbReference>
<gene>
    <name evidence="7" type="ORF">WCY31_10115</name>
</gene>
<keyword evidence="5" id="KW-0472">Membrane</keyword>
<keyword evidence="8" id="KW-1185">Reference proteome</keyword>
<keyword evidence="6 7" id="KW-0012">Acyltransferase</keyword>
<keyword evidence="4" id="KW-0808">Transferase</keyword>
<evidence type="ECO:0000256" key="5">
    <source>
        <dbReference type="ARBA" id="ARBA00023136"/>
    </source>
</evidence>
<dbReference type="PANTHER" id="PTHR30606">
    <property type="entry name" value="LIPID A BIOSYNTHESIS LAUROYL ACYLTRANSFERASE"/>
    <property type="match status" value="1"/>
</dbReference>
<dbReference type="PANTHER" id="PTHR30606:SF10">
    <property type="entry name" value="PHOSPHATIDYLINOSITOL MANNOSIDE ACYLTRANSFERASE"/>
    <property type="match status" value="1"/>
</dbReference>
<dbReference type="Proteomes" id="UP001447842">
    <property type="component" value="Chromosome"/>
</dbReference>
<keyword evidence="3" id="KW-0997">Cell inner membrane</keyword>
<dbReference type="InterPro" id="IPR004960">
    <property type="entry name" value="LipA_acyltrans"/>
</dbReference>
<dbReference type="EMBL" id="CP147920">
    <property type="protein sequence ID" value="XAU14596.1"/>
    <property type="molecule type" value="Genomic_DNA"/>
</dbReference>
<sequence>MILYYFFRAVEFCLMLLPYALRKAFFTGLASLAYAVDRQHRAVIRRNLEIAFGENVGEAEEKTIARYCYRNLLLNFLQVLENQRMTPQRQAELVTFANRDIVNRAREAGRPVIFVSGHFGNWELGATAIASQIMPTVSIHKQLNNPYFDRYLLASRSRLQMHMAEKHGAVKHLTRALKKGEAVSLMIDQNIRPRESIFVDFFGTQVTQTSAPAFLARKYNAAVIPVFIHTENEQHYTVRFEEEVPVPHTENAEEDIRIATQRQSDVMERIIREEPKFWFWCHRRWKGGSKGIYEA</sequence>
<comment type="subcellular location">
    <subcellularLocation>
        <location evidence="1">Cell inner membrane</location>
    </subcellularLocation>
</comment>
<dbReference type="CDD" id="cd07984">
    <property type="entry name" value="LPLAT_LABLAT-like"/>
    <property type="match status" value="1"/>
</dbReference>
<dbReference type="GO" id="GO:0016746">
    <property type="term" value="F:acyltransferase activity"/>
    <property type="evidence" value="ECO:0007669"/>
    <property type="project" value="UniProtKB-KW"/>
</dbReference>
<evidence type="ECO:0000256" key="2">
    <source>
        <dbReference type="ARBA" id="ARBA00022475"/>
    </source>
</evidence>
<reference evidence="7 8" key="1">
    <citation type="submission" date="2024-03" db="EMBL/GenBank/DDBJ databases">
        <title>Sulfurimonas sp. HSL3-1.</title>
        <authorList>
            <person name="Wang S."/>
        </authorList>
    </citation>
    <scope>NUCLEOTIDE SEQUENCE [LARGE SCALE GENOMIC DNA]</scope>
    <source>
        <strain evidence="7 8">HSL3-1</strain>
    </source>
</reference>
<dbReference type="NCBIfam" id="NF006270">
    <property type="entry name" value="PRK08419.1"/>
    <property type="match status" value="1"/>
</dbReference>
<evidence type="ECO:0000256" key="4">
    <source>
        <dbReference type="ARBA" id="ARBA00022679"/>
    </source>
</evidence>
<keyword evidence="2" id="KW-1003">Cell membrane</keyword>
<proteinExistence type="predicted"/>
<organism evidence="7 8">
    <name type="scientific">Sulfurimonas diazotrophicus</name>
    <dbReference type="NCBI Taxonomy" id="3131939"/>
    <lineage>
        <taxon>Bacteria</taxon>
        <taxon>Pseudomonadati</taxon>
        <taxon>Campylobacterota</taxon>
        <taxon>Epsilonproteobacteria</taxon>
        <taxon>Campylobacterales</taxon>
        <taxon>Sulfurimonadaceae</taxon>
        <taxon>Sulfurimonas</taxon>
    </lineage>
</organism>
<evidence type="ECO:0000313" key="8">
    <source>
        <dbReference type="Proteomes" id="UP001447842"/>
    </source>
</evidence>
<evidence type="ECO:0000313" key="7">
    <source>
        <dbReference type="EMBL" id="XAU14596.1"/>
    </source>
</evidence>
<evidence type="ECO:0000256" key="3">
    <source>
        <dbReference type="ARBA" id="ARBA00022519"/>
    </source>
</evidence>